<name>A0AAP0HWQ7_9MAGN</name>
<feature type="transmembrane region" description="Helical" evidence="2">
    <location>
        <begin position="44"/>
        <end position="69"/>
    </location>
</feature>
<dbReference type="Proteomes" id="UP001420932">
    <property type="component" value="Unassembled WGS sequence"/>
</dbReference>
<organism evidence="3 4">
    <name type="scientific">Stephania yunnanensis</name>
    <dbReference type="NCBI Taxonomy" id="152371"/>
    <lineage>
        <taxon>Eukaryota</taxon>
        <taxon>Viridiplantae</taxon>
        <taxon>Streptophyta</taxon>
        <taxon>Embryophyta</taxon>
        <taxon>Tracheophyta</taxon>
        <taxon>Spermatophyta</taxon>
        <taxon>Magnoliopsida</taxon>
        <taxon>Ranunculales</taxon>
        <taxon>Menispermaceae</taxon>
        <taxon>Menispermoideae</taxon>
        <taxon>Cissampelideae</taxon>
        <taxon>Stephania</taxon>
    </lineage>
</organism>
<dbReference type="EMBL" id="JBBNAF010000011">
    <property type="protein sequence ID" value="KAK9099060.1"/>
    <property type="molecule type" value="Genomic_DNA"/>
</dbReference>
<evidence type="ECO:0000256" key="1">
    <source>
        <dbReference type="SAM" id="MobiDB-lite"/>
    </source>
</evidence>
<proteinExistence type="predicted"/>
<keyword evidence="2" id="KW-0472">Membrane</keyword>
<feature type="compositionally biased region" description="Basic residues" evidence="1">
    <location>
        <begin position="7"/>
        <end position="18"/>
    </location>
</feature>
<feature type="region of interest" description="Disordered" evidence="1">
    <location>
        <begin position="1"/>
        <end position="31"/>
    </location>
</feature>
<accession>A0AAP0HWQ7</accession>
<keyword evidence="4" id="KW-1185">Reference proteome</keyword>
<keyword evidence="2" id="KW-1133">Transmembrane helix</keyword>
<evidence type="ECO:0000313" key="4">
    <source>
        <dbReference type="Proteomes" id="UP001420932"/>
    </source>
</evidence>
<dbReference type="AlphaFoldDB" id="A0AAP0HWQ7"/>
<feature type="transmembrane region" description="Helical" evidence="2">
    <location>
        <begin position="112"/>
        <end position="129"/>
    </location>
</feature>
<evidence type="ECO:0000313" key="3">
    <source>
        <dbReference type="EMBL" id="KAK9099060.1"/>
    </source>
</evidence>
<reference evidence="3 4" key="1">
    <citation type="submission" date="2024-01" db="EMBL/GenBank/DDBJ databases">
        <title>Genome assemblies of Stephania.</title>
        <authorList>
            <person name="Yang L."/>
        </authorList>
    </citation>
    <scope>NUCLEOTIDE SEQUENCE [LARGE SCALE GENOMIC DNA]</scope>
    <source>
        <strain evidence="3">YNDBR</strain>
        <tissue evidence="3">Leaf</tissue>
    </source>
</reference>
<gene>
    <name evidence="3" type="ORF">Syun_026105</name>
</gene>
<protein>
    <submittedName>
        <fullName evidence="3">Uncharacterized protein</fullName>
    </submittedName>
</protein>
<evidence type="ECO:0000256" key="2">
    <source>
        <dbReference type="SAM" id="Phobius"/>
    </source>
</evidence>
<sequence>MAETPQRRGRRRRRRRAKAREQRADSKLKEPTNKHTAELLVDHLVVLLGALFGCIFQGDISALLSFMLATMQPTTSDYVLPENIFLLFHNNSNPQSSKGKAPQLEILFEDTGAVLSISLLFIMSANALLRTINNVKRLKDILT</sequence>
<feature type="compositionally biased region" description="Basic and acidic residues" evidence="1">
    <location>
        <begin position="19"/>
        <end position="31"/>
    </location>
</feature>
<comment type="caution">
    <text evidence="3">The sequence shown here is derived from an EMBL/GenBank/DDBJ whole genome shotgun (WGS) entry which is preliminary data.</text>
</comment>
<keyword evidence="2" id="KW-0812">Transmembrane</keyword>